<dbReference type="GO" id="GO:0046872">
    <property type="term" value="F:metal ion binding"/>
    <property type="evidence" value="ECO:0007669"/>
    <property type="project" value="UniProtKB-KW"/>
</dbReference>
<dbReference type="EMBL" id="CP116967">
    <property type="protein sequence ID" value="WNM56735.1"/>
    <property type="molecule type" value="Genomic_DNA"/>
</dbReference>
<evidence type="ECO:0000256" key="2">
    <source>
        <dbReference type="ARBA" id="ARBA00022723"/>
    </source>
</evidence>
<evidence type="ECO:0000259" key="5">
    <source>
        <dbReference type="PROSITE" id="PS51296"/>
    </source>
</evidence>
<dbReference type="Pfam" id="PF00355">
    <property type="entry name" value="Rieske"/>
    <property type="match status" value="1"/>
</dbReference>
<proteinExistence type="predicted"/>
<accession>A0AA96GB43</accession>
<dbReference type="InterPro" id="IPR017941">
    <property type="entry name" value="Rieske_2Fe-2S"/>
</dbReference>
<name>A0AA96GB43_9BACT</name>
<keyword evidence="4" id="KW-0411">Iron-sulfur</keyword>
<dbReference type="KEGG" id="nall:PP769_12180"/>
<dbReference type="Proteomes" id="UP001302719">
    <property type="component" value="Chromosome"/>
</dbReference>
<evidence type="ECO:0000313" key="7">
    <source>
        <dbReference type="Proteomes" id="UP001302719"/>
    </source>
</evidence>
<reference evidence="6 7" key="1">
    <citation type="submission" date="2023-01" db="EMBL/GenBank/DDBJ databases">
        <title>Cultivation and genomic characterization of new, ubiquitous marine nitrite-oxidizing bacteria from the Nitrospirales.</title>
        <authorList>
            <person name="Mueller A.J."/>
            <person name="Daebeler A."/>
            <person name="Herbold C.W."/>
            <person name="Kirkegaard R.H."/>
            <person name="Daims H."/>
        </authorList>
    </citation>
    <scope>NUCLEOTIDE SEQUENCE [LARGE SCALE GENOMIC DNA]</scope>
    <source>
        <strain evidence="6 7">VA</strain>
    </source>
</reference>
<keyword evidence="7" id="KW-1185">Reference proteome</keyword>
<dbReference type="PROSITE" id="PS51296">
    <property type="entry name" value="RIESKE"/>
    <property type="match status" value="1"/>
</dbReference>
<evidence type="ECO:0000256" key="3">
    <source>
        <dbReference type="ARBA" id="ARBA00023004"/>
    </source>
</evidence>
<dbReference type="PANTHER" id="PTHR21496">
    <property type="entry name" value="FERREDOXIN-RELATED"/>
    <property type="match status" value="1"/>
</dbReference>
<dbReference type="RefSeq" id="WP_312640447.1">
    <property type="nucleotide sequence ID" value="NZ_CP116967.1"/>
</dbReference>
<organism evidence="6 7">
    <name type="scientific">Candidatus Nitrospira allomarina</name>
    <dbReference type="NCBI Taxonomy" id="3020900"/>
    <lineage>
        <taxon>Bacteria</taxon>
        <taxon>Pseudomonadati</taxon>
        <taxon>Nitrospirota</taxon>
        <taxon>Nitrospiria</taxon>
        <taxon>Nitrospirales</taxon>
        <taxon>Nitrospiraceae</taxon>
        <taxon>Nitrospira</taxon>
    </lineage>
</organism>
<keyword evidence="3" id="KW-0408">Iron</keyword>
<dbReference type="GO" id="GO:0051537">
    <property type="term" value="F:2 iron, 2 sulfur cluster binding"/>
    <property type="evidence" value="ECO:0007669"/>
    <property type="project" value="UniProtKB-KW"/>
</dbReference>
<evidence type="ECO:0000256" key="4">
    <source>
        <dbReference type="ARBA" id="ARBA00023014"/>
    </source>
</evidence>
<evidence type="ECO:0000256" key="1">
    <source>
        <dbReference type="ARBA" id="ARBA00022714"/>
    </source>
</evidence>
<keyword evidence="1" id="KW-0001">2Fe-2S</keyword>
<dbReference type="SUPFAM" id="SSF50022">
    <property type="entry name" value="ISP domain"/>
    <property type="match status" value="1"/>
</dbReference>
<feature type="domain" description="Rieske" evidence="5">
    <location>
        <begin position="8"/>
        <end position="104"/>
    </location>
</feature>
<dbReference type="AlphaFoldDB" id="A0AA96GB43"/>
<keyword evidence="2" id="KW-0479">Metal-binding</keyword>
<protein>
    <submittedName>
        <fullName evidence="6">Rieske 2Fe-2S domain-containing protein</fullName>
    </submittedName>
</protein>
<gene>
    <name evidence="6" type="ORF">PP769_12180</name>
</gene>
<dbReference type="InterPro" id="IPR036922">
    <property type="entry name" value="Rieske_2Fe-2S_sf"/>
</dbReference>
<sequence>MTMPLNFHPVAKIQDLPPGTCQSIELQDHGIALCNVEGVIYALDNTCPHAGGPLGEGFVEGNFVECPWHGWKFDIKTGVCQKNPSPSWNVPCYEVQVVDGIIHVATPTGENRQL</sequence>
<dbReference type="Gene3D" id="2.102.10.10">
    <property type="entry name" value="Rieske [2Fe-2S] iron-sulphur domain"/>
    <property type="match status" value="1"/>
</dbReference>
<evidence type="ECO:0000313" key="6">
    <source>
        <dbReference type="EMBL" id="WNM56735.1"/>
    </source>
</evidence>
<dbReference type="PANTHER" id="PTHR21496:SF23">
    <property type="entry name" value="3-PHENYLPROPIONATE_CINNAMIC ACID DIOXYGENASE FERREDOXIN SUBUNIT"/>
    <property type="match status" value="1"/>
</dbReference>